<dbReference type="SMART" id="SM00225">
    <property type="entry name" value="BTB"/>
    <property type="match status" value="1"/>
</dbReference>
<feature type="domain" description="BTB" evidence="1">
    <location>
        <begin position="26"/>
        <end position="92"/>
    </location>
</feature>
<dbReference type="InterPro" id="IPR011333">
    <property type="entry name" value="SKP1/BTB/POZ_sf"/>
</dbReference>
<dbReference type="PROSITE" id="PS50097">
    <property type="entry name" value="BTB"/>
    <property type="match status" value="1"/>
</dbReference>
<protein>
    <submittedName>
        <fullName evidence="3">BTB domain-containing protein</fullName>
    </submittedName>
</protein>
<reference evidence="3" key="1">
    <citation type="submission" date="2022-11" db="UniProtKB">
        <authorList>
            <consortium name="WormBaseParasite"/>
        </authorList>
    </citation>
    <scope>IDENTIFICATION</scope>
</reference>
<dbReference type="Gene3D" id="3.30.710.10">
    <property type="entry name" value="Potassium Channel Kv1.1, Chain A"/>
    <property type="match status" value="1"/>
</dbReference>
<dbReference type="Gene3D" id="1.25.40.420">
    <property type="match status" value="1"/>
</dbReference>
<name>A0A914Q9T8_9BILA</name>
<dbReference type="AlphaFoldDB" id="A0A914Q9T8"/>
<dbReference type="PANTHER" id="PTHR45632">
    <property type="entry name" value="LD33804P"/>
    <property type="match status" value="1"/>
</dbReference>
<sequence length="375" mass="44134">MASKKFLERVQRKFNDDFKSQNPELFDVVFDIGGKKLYAHKYRLSTISSTFESMLSDRWTSKDDVIPIKDYSFDDFKDFITFLYTGEYKLNNENIFTILDMAEFYQIQELKELCDKYLSQMEYSLNNFFQVTEAASKYSLTEVQQFIVQNFSIFVKSDDFLNADKSFIQKIVTFDQIKPEELFQAIYEWAEVQIVKKQKESIDETFNMNDAMKTELTEFLPHIKFKKMRPSFLHGYVVKRGFLFTYNDLSDILLKQTNVRTVKVTNKHGQTIYGNLTNDDDAVGAIESLKNHESRGGFRCSYWETKCKVPSAPIQLKKRDGVKWYLIYRLTPYVKLFAVITAECIYNSGYFDYLLAEMNSETDFVCTDKCKIEIE</sequence>
<evidence type="ECO:0000313" key="2">
    <source>
        <dbReference type="Proteomes" id="UP000887578"/>
    </source>
</evidence>
<proteinExistence type="predicted"/>
<evidence type="ECO:0000259" key="1">
    <source>
        <dbReference type="PROSITE" id="PS50097"/>
    </source>
</evidence>
<evidence type="ECO:0000313" key="3">
    <source>
        <dbReference type="WBParaSite" id="PDA_v2.g27905.t1"/>
    </source>
</evidence>
<dbReference type="CDD" id="cd14733">
    <property type="entry name" value="BACK"/>
    <property type="match status" value="1"/>
</dbReference>
<keyword evidence="2" id="KW-1185">Reference proteome</keyword>
<organism evidence="2 3">
    <name type="scientific">Panagrolaimus davidi</name>
    <dbReference type="NCBI Taxonomy" id="227884"/>
    <lineage>
        <taxon>Eukaryota</taxon>
        <taxon>Metazoa</taxon>
        <taxon>Ecdysozoa</taxon>
        <taxon>Nematoda</taxon>
        <taxon>Chromadorea</taxon>
        <taxon>Rhabditida</taxon>
        <taxon>Tylenchina</taxon>
        <taxon>Panagrolaimomorpha</taxon>
        <taxon>Panagrolaimoidea</taxon>
        <taxon>Panagrolaimidae</taxon>
        <taxon>Panagrolaimus</taxon>
    </lineage>
</organism>
<accession>A0A914Q9T8</accession>
<dbReference type="SUPFAM" id="SSF54695">
    <property type="entry name" value="POZ domain"/>
    <property type="match status" value="1"/>
</dbReference>
<dbReference type="Proteomes" id="UP000887578">
    <property type="component" value="Unplaced"/>
</dbReference>
<dbReference type="WBParaSite" id="PDA_v2.g27905.t1">
    <property type="protein sequence ID" value="PDA_v2.g27905.t1"/>
    <property type="gene ID" value="PDA_v2.g27905"/>
</dbReference>
<dbReference type="Pfam" id="PF00651">
    <property type="entry name" value="BTB"/>
    <property type="match status" value="1"/>
</dbReference>
<dbReference type="InterPro" id="IPR000210">
    <property type="entry name" value="BTB/POZ_dom"/>
</dbReference>